<dbReference type="EMBL" id="SRLO01001722">
    <property type="protein sequence ID" value="TNN35708.1"/>
    <property type="molecule type" value="Genomic_DNA"/>
</dbReference>
<keyword evidence="3" id="KW-1185">Reference proteome</keyword>
<protein>
    <submittedName>
        <fullName evidence="2">Uncharacterized protein</fullName>
    </submittedName>
</protein>
<proteinExistence type="predicted"/>
<evidence type="ECO:0000256" key="1">
    <source>
        <dbReference type="SAM" id="MobiDB-lite"/>
    </source>
</evidence>
<name>A0A4Z2F3T2_9TELE</name>
<organism evidence="2 3">
    <name type="scientific">Liparis tanakae</name>
    <name type="common">Tanaka's snailfish</name>
    <dbReference type="NCBI Taxonomy" id="230148"/>
    <lineage>
        <taxon>Eukaryota</taxon>
        <taxon>Metazoa</taxon>
        <taxon>Chordata</taxon>
        <taxon>Craniata</taxon>
        <taxon>Vertebrata</taxon>
        <taxon>Euteleostomi</taxon>
        <taxon>Actinopterygii</taxon>
        <taxon>Neopterygii</taxon>
        <taxon>Teleostei</taxon>
        <taxon>Neoteleostei</taxon>
        <taxon>Acanthomorphata</taxon>
        <taxon>Eupercaria</taxon>
        <taxon>Perciformes</taxon>
        <taxon>Cottioidei</taxon>
        <taxon>Cottales</taxon>
        <taxon>Liparidae</taxon>
        <taxon>Liparis</taxon>
    </lineage>
</organism>
<evidence type="ECO:0000313" key="3">
    <source>
        <dbReference type="Proteomes" id="UP000314294"/>
    </source>
</evidence>
<dbReference type="AlphaFoldDB" id="A0A4Z2F3T2"/>
<dbReference type="Proteomes" id="UP000314294">
    <property type="component" value="Unassembled WGS sequence"/>
</dbReference>
<feature type="region of interest" description="Disordered" evidence="1">
    <location>
        <begin position="1"/>
        <end position="46"/>
    </location>
</feature>
<sequence>MKLKPPPGAGTRTRSRDQDQEPGPGPGARIRTRIQNQDQEPGPQAGDHFCCLSFSLVGSRGVVGPVTCDQNQNRVQMLRLLLITEQKNNNATFTKLKPRNYQNNRQK</sequence>
<comment type="caution">
    <text evidence="2">The sequence shown here is derived from an EMBL/GenBank/DDBJ whole genome shotgun (WGS) entry which is preliminary data.</text>
</comment>
<evidence type="ECO:0000313" key="2">
    <source>
        <dbReference type="EMBL" id="TNN35708.1"/>
    </source>
</evidence>
<gene>
    <name evidence="2" type="ORF">EYF80_054130</name>
</gene>
<reference evidence="2 3" key="1">
    <citation type="submission" date="2019-03" db="EMBL/GenBank/DDBJ databases">
        <title>First draft genome of Liparis tanakae, snailfish: a comprehensive survey of snailfish specific genes.</title>
        <authorList>
            <person name="Kim W."/>
            <person name="Song I."/>
            <person name="Jeong J.-H."/>
            <person name="Kim D."/>
            <person name="Kim S."/>
            <person name="Ryu S."/>
            <person name="Song J.Y."/>
            <person name="Lee S.K."/>
        </authorList>
    </citation>
    <scope>NUCLEOTIDE SEQUENCE [LARGE SCALE GENOMIC DNA]</scope>
    <source>
        <tissue evidence="2">Muscle</tissue>
    </source>
</reference>
<accession>A0A4Z2F3T2</accession>